<keyword evidence="1" id="KW-0812">Transmembrane</keyword>
<keyword evidence="1" id="KW-0472">Membrane</keyword>
<dbReference type="RefSeq" id="WP_130519429.1">
    <property type="nucleotide sequence ID" value="NZ_SHMB01000005.1"/>
</dbReference>
<organism evidence="3 4">
    <name type="scientific">Pseudoxanthomonas winnipegensis</name>
    <dbReference type="NCBI Taxonomy" id="2480810"/>
    <lineage>
        <taxon>Bacteria</taxon>
        <taxon>Pseudomonadati</taxon>
        <taxon>Pseudomonadota</taxon>
        <taxon>Gammaproteobacteria</taxon>
        <taxon>Lysobacterales</taxon>
        <taxon>Lysobacteraceae</taxon>
        <taxon>Pseudoxanthomonas</taxon>
    </lineage>
</organism>
<accession>A0A4Q8LEN9</accession>
<gene>
    <name evidence="3" type="ORF">EA661_13060</name>
</gene>
<feature type="domain" description="Tip attachment protein J HDII-ins2" evidence="2">
    <location>
        <begin position="244"/>
        <end position="386"/>
    </location>
</feature>
<comment type="caution">
    <text evidence="3">The sequence shown here is derived from an EMBL/GenBank/DDBJ whole genome shotgun (WGS) entry which is preliminary data.</text>
</comment>
<dbReference type="Proteomes" id="UP000291286">
    <property type="component" value="Unassembled WGS sequence"/>
</dbReference>
<dbReference type="AlphaFoldDB" id="A0A4Q8LEN9"/>
<feature type="transmembrane region" description="Helical" evidence="1">
    <location>
        <begin position="119"/>
        <end position="138"/>
    </location>
</feature>
<dbReference type="Pfam" id="PF24801">
    <property type="entry name" value="FNIII-A_GpJ"/>
    <property type="match status" value="1"/>
</dbReference>
<proteinExistence type="predicted"/>
<feature type="transmembrane region" description="Helical" evidence="1">
    <location>
        <begin position="91"/>
        <end position="112"/>
    </location>
</feature>
<reference evidence="3 4" key="1">
    <citation type="submission" date="2019-02" db="EMBL/GenBank/DDBJ databases">
        <title>WGS of Pseudoxanthomonas species novum from clinical isolates.</title>
        <authorList>
            <person name="Bernier A.-M."/>
            <person name="Bernard K."/>
            <person name="Vachon A."/>
        </authorList>
    </citation>
    <scope>NUCLEOTIDE SEQUENCE [LARGE SCALE GENOMIC DNA]</scope>
    <source>
        <strain evidence="3 4">NML171202</strain>
    </source>
</reference>
<evidence type="ECO:0000313" key="3">
    <source>
        <dbReference type="EMBL" id="TAA27677.1"/>
    </source>
</evidence>
<evidence type="ECO:0000313" key="4">
    <source>
        <dbReference type="Proteomes" id="UP000291286"/>
    </source>
</evidence>
<name>A0A4Q8LEN9_9GAMM</name>
<evidence type="ECO:0000259" key="2">
    <source>
        <dbReference type="Pfam" id="PF24801"/>
    </source>
</evidence>
<dbReference type="InterPro" id="IPR055385">
    <property type="entry name" value="GpJ_HDII-ins2"/>
</dbReference>
<sequence>MHALTAPTADLVLRAHPLAAPGVVQVRGGQTLAAMLAEASGGAGLSPDLEVRVGGYVVPAAWWGKLRPKPGSCITVTRSALAGGGDGWKQVLGAVVLIVVSYFSAGWGASLYGAGTAGASAFAAGVTLAASLVVNALIAPPTPSGGTNATEGQWNQLTGSANSFNPWGVIPFVIGDCRFFPPIAAIQYNEVVGESAYFHCLFDLGYGDIEVYDIKIGDTSISLYDEVQYEVTKAPTLYTNDVFEASVGASLAVGDVVERTTAPGTQSSSIDIVHPQGLFGVGTSNKTFGLSNAFKVLYRPTGTTTWLQPHNVRWSGLGPLYPTENIPGCNAFVSKETKKPFSAGMAWDYPAPGQYDVQVTRLAARRGSSDNTYIDACTWALLRSVKYTNPSTTGTWKLAMRIKATDQLTGTLQTVSCRVRQKIGVYDRATDTWSRQFSTNPAWCAYWLLTGCEGLSRHVAAAQIDLDSFADFAEWTDAMAFAARKVCDSATTAWELINGLLAGSLGSLGRRNGKYCVVFDSGQQQRTMSFSPLDTKNLRVSRKFIDLPQALRVQFKNPDADWQDDEIIVLDDGFSYRGVDARGLPSTAPEPERFETLKIEQAMGAFQAWQVGRYHLAQGKFRPNVITWDSDVAGLGTTRGDLVDVAHDVTEWGIGWGRVISLRPATDIAGAAAWLVLDEAIVTEAGKSYSVQLRKATGEVEVVRVIGAGGESNGFALQDMPVGVAIGDAVILGLTGQETKQLLVTGVTYGQDLGTSFTAVEADQRVHPFFLEPPDEIVSEISGAIYDGPAEPQVISVVSGLYNDATDDAGIRSNRVLIGVRKPSGHETEGLLA</sequence>
<keyword evidence="1" id="KW-1133">Transmembrane helix</keyword>
<dbReference type="EMBL" id="SHMB01000005">
    <property type="protein sequence ID" value="TAA27677.1"/>
    <property type="molecule type" value="Genomic_DNA"/>
</dbReference>
<evidence type="ECO:0000256" key="1">
    <source>
        <dbReference type="SAM" id="Phobius"/>
    </source>
</evidence>
<protein>
    <recommendedName>
        <fullName evidence="2">Tip attachment protein J HDII-ins2 domain-containing protein</fullName>
    </recommendedName>
</protein>